<dbReference type="Gene3D" id="1.10.760.10">
    <property type="entry name" value="Cytochrome c-like domain"/>
    <property type="match status" value="1"/>
</dbReference>
<reference evidence="6 7" key="1">
    <citation type="submission" date="2024-01" db="EMBL/GenBank/DDBJ databases">
        <title>Seven novel Bacillus-like species.</title>
        <authorList>
            <person name="Liu G."/>
        </authorList>
    </citation>
    <scope>NUCLEOTIDE SEQUENCE [LARGE SCALE GENOMIC DNA]</scope>
    <source>
        <strain evidence="6 7">FJAT-51639</strain>
    </source>
</reference>
<accession>A0ABU8FN87</accession>
<gene>
    <name evidence="6" type="ORF">WAZ07_19220</name>
</gene>
<dbReference type="PROSITE" id="PS51007">
    <property type="entry name" value="CYTC"/>
    <property type="match status" value="1"/>
</dbReference>
<proteinExistence type="predicted"/>
<comment type="caution">
    <text evidence="6">The sequence shown here is derived from an EMBL/GenBank/DDBJ whole genome shotgun (WGS) entry which is preliminary data.</text>
</comment>
<sequence>MEHRKSARSLALGIMFVCVVLFNFSKPTYAYIPSEEQIVKSKLNHYGTAENQPAYDIWGQTISQKKANELLKTEEGKRLLSPQNGAVKINKNLLKLGRESFYEETFGNEVFLTDIMGVLNGALTLENIKKAIHDLHGKGTTNLRVELAKTVKIGDKTFEKGTKVDTGLDVARGSNEVLGMPIIKSEGREKIGVSCAACHATVTRDTKQVIEGAANNDFNGGLILALGTNSTAYFSRAEIKSLQDYMKDLGRTVVTSDGKKAPLPDPEMIEEAVDRTLLKWPGGNFDASSDLVNNPTQIPDSFTFGDHPYGWNGFAQAGPFKGLSVINSAVNIQGSDLTTLAHASPFLFKIDKEVYLGTMLQNAANLKYRYDPKSGKKPSEFFASVDPTPGVPGVNELITLPTFPRPSLISPNGLVSSSPGYRVMEQNNGMSALQNTFVSPKPPLSVDDKTMKKGKNVFARAGCITCHAGQTYTNNRIIPVNEIKTEPSRAKSFEAIGKDLAEPIIYSPDTPVPVPKGAKLLKVPAYSLEKDKINLAYMLNGSPGGYKVPSLLGLYWGAPYLHDGGVAVGQNVESELGMTGTVSKGIEPNPFNSLRALIDQNLRRKVIEANKNSKDLQDAHITGEGHEYWVDSSTGFSKQEQDALINYLLTLE</sequence>
<dbReference type="InterPro" id="IPR036909">
    <property type="entry name" value="Cyt_c-like_dom_sf"/>
</dbReference>
<evidence type="ECO:0000256" key="3">
    <source>
        <dbReference type="ARBA" id="ARBA00023004"/>
    </source>
</evidence>
<evidence type="ECO:0000259" key="5">
    <source>
        <dbReference type="PROSITE" id="PS51007"/>
    </source>
</evidence>
<organism evidence="6 7">
    <name type="scientific">Bacillus bruguierae</name>
    <dbReference type="NCBI Taxonomy" id="3127667"/>
    <lineage>
        <taxon>Bacteria</taxon>
        <taxon>Bacillati</taxon>
        <taxon>Bacillota</taxon>
        <taxon>Bacilli</taxon>
        <taxon>Bacillales</taxon>
        <taxon>Bacillaceae</taxon>
        <taxon>Bacillus</taxon>
    </lineage>
</organism>
<evidence type="ECO:0000313" key="7">
    <source>
        <dbReference type="Proteomes" id="UP001372526"/>
    </source>
</evidence>
<keyword evidence="7" id="KW-1185">Reference proteome</keyword>
<dbReference type="EMBL" id="JBAWSX010000013">
    <property type="protein sequence ID" value="MEI4803361.1"/>
    <property type="molecule type" value="Genomic_DNA"/>
</dbReference>
<keyword evidence="3 4" id="KW-0408">Iron</keyword>
<dbReference type="Proteomes" id="UP001372526">
    <property type="component" value="Unassembled WGS sequence"/>
</dbReference>
<evidence type="ECO:0000256" key="2">
    <source>
        <dbReference type="ARBA" id="ARBA00022723"/>
    </source>
</evidence>
<dbReference type="InterPro" id="IPR009056">
    <property type="entry name" value="Cyt_c-like_dom"/>
</dbReference>
<keyword evidence="2 4" id="KW-0479">Metal-binding</keyword>
<protein>
    <submittedName>
        <fullName evidence="6">Electron transport protein</fullName>
    </submittedName>
</protein>
<dbReference type="PANTHER" id="PTHR30600">
    <property type="entry name" value="CYTOCHROME C PEROXIDASE-RELATED"/>
    <property type="match status" value="1"/>
</dbReference>
<dbReference type="SUPFAM" id="SSF46626">
    <property type="entry name" value="Cytochrome c"/>
    <property type="match status" value="1"/>
</dbReference>
<dbReference type="InterPro" id="IPR051395">
    <property type="entry name" value="Cytochrome_c_Peroxidase/MauG"/>
</dbReference>
<evidence type="ECO:0000256" key="1">
    <source>
        <dbReference type="ARBA" id="ARBA00022617"/>
    </source>
</evidence>
<feature type="domain" description="Cytochrome c" evidence="5">
    <location>
        <begin position="449"/>
        <end position="542"/>
    </location>
</feature>
<dbReference type="RefSeq" id="WP_336473716.1">
    <property type="nucleotide sequence ID" value="NZ_JBAWSX010000013.1"/>
</dbReference>
<keyword evidence="1 4" id="KW-0349">Heme</keyword>
<evidence type="ECO:0000256" key="4">
    <source>
        <dbReference type="PROSITE-ProRule" id="PRU00433"/>
    </source>
</evidence>
<evidence type="ECO:0000313" key="6">
    <source>
        <dbReference type="EMBL" id="MEI4803361.1"/>
    </source>
</evidence>
<name>A0ABU8FN87_9BACI</name>